<gene>
    <name evidence="1" type="ORF">CEUSTIGMA_g2457.t1</name>
</gene>
<dbReference type="EMBL" id="BEGY01000010">
    <property type="protein sequence ID" value="GAX75011.1"/>
    <property type="molecule type" value="Genomic_DNA"/>
</dbReference>
<name>A0A250WW15_9CHLO</name>
<dbReference type="OrthoDB" id="541315at2759"/>
<dbReference type="Proteomes" id="UP000232323">
    <property type="component" value="Unassembled WGS sequence"/>
</dbReference>
<protein>
    <submittedName>
        <fullName evidence="1">Uncharacterized protein</fullName>
    </submittedName>
</protein>
<comment type="caution">
    <text evidence="1">The sequence shown here is derived from an EMBL/GenBank/DDBJ whole genome shotgun (WGS) entry which is preliminary data.</text>
</comment>
<accession>A0A250WW15</accession>
<proteinExistence type="predicted"/>
<dbReference type="AlphaFoldDB" id="A0A250WW15"/>
<sequence>MIRQGVTMLSTVSPNNFMSSSGILRWFASSEASHDFLNSLPTPKFLGGRYGSRLLRAGKLAEFQRMQRILGVERADAGTTVANFKSDRVTASMIQTLKFLPLDVSYKMALARYRIGAFGREVDPLLQKSKRFLDKGKN</sequence>
<organism evidence="1 2">
    <name type="scientific">Chlamydomonas eustigma</name>
    <dbReference type="NCBI Taxonomy" id="1157962"/>
    <lineage>
        <taxon>Eukaryota</taxon>
        <taxon>Viridiplantae</taxon>
        <taxon>Chlorophyta</taxon>
        <taxon>core chlorophytes</taxon>
        <taxon>Chlorophyceae</taxon>
        <taxon>CS clade</taxon>
        <taxon>Chlamydomonadales</taxon>
        <taxon>Chlamydomonadaceae</taxon>
        <taxon>Chlamydomonas</taxon>
    </lineage>
</organism>
<keyword evidence="2" id="KW-1185">Reference proteome</keyword>
<evidence type="ECO:0000313" key="2">
    <source>
        <dbReference type="Proteomes" id="UP000232323"/>
    </source>
</evidence>
<reference evidence="1 2" key="1">
    <citation type="submission" date="2017-08" db="EMBL/GenBank/DDBJ databases">
        <title>Acidophilic green algal genome provides insights into adaptation to an acidic environment.</title>
        <authorList>
            <person name="Hirooka S."/>
            <person name="Hirose Y."/>
            <person name="Kanesaki Y."/>
            <person name="Higuchi S."/>
            <person name="Fujiwara T."/>
            <person name="Onuma R."/>
            <person name="Era A."/>
            <person name="Ohbayashi R."/>
            <person name="Uzuka A."/>
            <person name="Nozaki H."/>
            <person name="Yoshikawa H."/>
            <person name="Miyagishima S.Y."/>
        </authorList>
    </citation>
    <scope>NUCLEOTIDE SEQUENCE [LARGE SCALE GENOMIC DNA]</scope>
    <source>
        <strain evidence="1 2">NIES-2499</strain>
    </source>
</reference>
<evidence type="ECO:0000313" key="1">
    <source>
        <dbReference type="EMBL" id="GAX75011.1"/>
    </source>
</evidence>